<dbReference type="Proteomes" id="UP001623592">
    <property type="component" value="Unassembled WGS sequence"/>
</dbReference>
<dbReference type="PANTHER" id="PTHR46124:SF2">
    <property type="entry name" value="D-AMINOACYL-TRNA DEACYLASE"/>
    <property type="match status" value="1"/>
</dbReference>
<dbReference type="SUPFAM" id="SSF51556">
    <property type="entry name" value="Metallo-dependent hydrolases"/>
    <property type="match status" value="1"/>
</dbReference>
<reference evidence="2 3" key="1">
    <citation type="submission" date="2024-11" db="EMBL/GenBank/DDBJ databases">
        <authorList>
            <person name="Heng Y.C."/>
            <person name="Lim A.C.H."/>
            <person name="Lee J.K.Y."/>
            <person name="Kittelmann S."/>
        </authorList>
    </citation>
    <scope>NUCLEOTIDE SEQUENCE [LARGE SCALE GENOMIC DNA]</scope>
    <source>
        <strain evidence="2 3">WILCCON 0114</strain>
    </source>
</reference>
<gene>
    <name evidence="2" type="ORF">ACJDT4_08300</name>
</gene>
<organism evidence="2 3">
    <name type="scientific">Clostridium neuense</name>
    <dbReference type="NCBI Taxonomy" id="1728934"/>
    <lineage>
        <taxon>Bacteria</taxon>
        <taxon>Bacillati</taxon>
        <taxon>Bacillota</taxon>
        <taxon>Clostridia</taxon>
        <taxon>Eubacteriales</taxon>
        <taxon>Clostridiaceae</taxon>
        <taxon>Clostridium</taxon>
    </lineage>
</organism>
<name>A0ABW8THL8_9CLOT</name>
<proteinExistence type="predicted"/>
<dbReference type="PANTHER" id="PTHR46124">
    <property type="entry name" value="D-AMINOACYL-TRNA DEACYLASE"/>
    <property type="match status" value="1"/>
</dbReference>
<comment type="caution">
    <text evidence="2">The sequence shown here is derived from an EMBL/GenBank/DDBJ whole genome shotgun (WGS) entry which is preliminary data.</text>
</comment>
<dbReference type="PIRSF" id="PIRSF005902">
    <property type="entry name" value="DNase_TatD"/>
    <property type="match status" value="1"/>
</dbReference>
<accession>A0ABW8THL8</accession>
<evidence type="ECO:0000313" key="3">
    <source>
        <dbReference type="Proteomes" id="UP001623592"/>
    </source>
</evidence>
<dbReference type="PROSITE" id="PS01137">
    <property type="entry name" value="TATD_1"/>
    <property type="match status" value="1"/>
</dbReference>
<dbReference type="InterPro" id="IPR032466">
    <property type="entry name" value="Metal_Hydrolase"/>
</dbReference>
<evidence type="ECO:0000313" key="2">
    <source>
        <dbReference type="EMBL" id="MFL0250424.1"/>
    </source>
</evidence>
<keyword evidence="3" id="KW-1185">Reference proteome</keyword>
<keyword evidence="1 2" id="KW-0378">Hydrolase</keyword>
<protein>
    <submittedName>
        <fullName evidence="2">TatD family hydrolase</fullName>
    </submittedName>
</protein>
<dbReference type="InterPro" id="IPR001130">
    <property type="entry name" value="TatD-like"/>
</dbReference>
<sequence>MFVDAHNHLDFFKDKEKLEKALDIIKVDNIVTLGCSMDIQSYNFTKKLSKDNRNIIPCFGIHPWEAHNNYKNLDLFDEYIKECKIIGEIGLDYFWIKEKEKYPHMKSVFEYFLKKARNYNKITNIHTKGAEEEILNYIKKYGLKTPIIHWYSGDLETLKKLIDYGCYFTVSVDIGYSKLTQEIVKLLPPNRILTETDGPTSLEWVNGKYGYPDEVKNIVNKISIIKKYNYDEIKNKIFKNLKTILMKEGIVI</sequence>
<evidence type="ECO:0000256" key="1">
    <source>
        <dbReference type="ARBA" id="ARBA00022801"/>
    </source>
</evidence>
<dbReference type="Gene3D" id="3.20.20.140">
    <property type="entry name" value="Metal-dependent hydrolases"/>
    <property type="match status" value="1"/>
</dbReference>
<dbReference type="Pfam" id="PF01026">
    <property type="entry name" value="TatD_DNase"/>
    <property type="match status" value="1"/>
</dbReference>
<dbReference type="RefSeq" id="WP_406787094.1">
    <property type="nucleotide sequence ID" value="NZ_JBJIAA010000006.1"/>
</dbReference>
<dbReference type="GO" id="GO:0016787">
    <property type="term" value="F:hydrolase activity"/>
    <property type="evidence" value="ECO:0007669"/>
    <property type="project" value="UniProtKB-KW"/>
</dbReference>
<dbReference type="InterPro" id="IPR018228">
    <property type="entry name" value="DNase_TatD-rel_CS"/>
</dbReference>
<dbReference type="CDD" id="cd01310">
    <property type="entry name" value="TatD_DNAse"/>
    <property type="match status" value="1"/>
</dbReference>
<dbReference type="EMBL" id="JBJIAA010000006">
    <property type="protein sequence ID" value="MFL0250424.1"/>
    <property type="molecule type" value="Genomic_DNA"/>
</dbReference>